<keyword evidence="4" id="KW-1185">Reference proteome</keyword>
<dbReference type="SUPFAM" id="SSF56784">
    <property type="entry name" value="HAD-like"/>
    <property type="match status" value="1"/>
</dbReference>
<evidence type="ECO:0000313" key="3">
    <source>
        <dbReference type="EMBL" id="GFZ07806.1"/>
    </source>
</evidence>
<dbReference type="GO" id="GO:0004805">
    <property type="term" value="F:trehalose-phosphatase activity"/>
    <property type="evidence" value="ECO:0007669"/>
    <property type="project" value="TreeGrafter"/>
</dbReference>
<dbReference type="InterPro" id="IPR003337">
    <property type="entry name" value="Trehalose_PPase"/>
</dbReference>
<dbReference type="FunFam" id="3.40.50.1000:FF:000052">
    <property type="entry name" value="Alpha,alpha-trehalose-phosphate synthase [UDP-forming] 6"/>
    <property type="match status" value="1"/>
</dbReference>
<proteinExistence type="inferred from homology"/>
<evidence type="ECO:0000256" key="1">
    <source>
        <dbReference type="ARBA" id="ARBA00005409"/>
    </source>
</evidence>
<organism evidence="3 4">
    <name type="scientific">Actinidia rufa</name>
    <dbReference type="NCBI Taxonomy" id="165716"/>
    <lineage>
        <taxon>Eukaryota</taxon>
        <taxon>Viridiplantae</taxon>
        <taxon>Streptophyta</taxon>
        <taxon>Embryophyta</taxon>
        <taxon>Tracheophyta</taxon>
        <taxon>Spermatophyta</taxon>
        <taxon>Magnoliopsida</taxon>
        <taxon>eudicotyledons</taxon>
        <taxon>Gunneridae</taxon>
        <taxon>Pentapetalae</taxon>
        <taxon>asterids</taxon>
        <taxon>Ericales</taxon>
        <taxon>Actinidiaceae</taxon>
        <taxon>Actinidia</taxon>
    </lineage>
</organism>
<evidence type="ECO:0000313" key="4">
    <source>
        <dbReference type="Proteomes" id="UP000585474"/>
    </source>
</evidence>
<dbReference type="GO" id="GO:0005992">
    <property type="term" value="P:trehalose biosynthetic process"/>
    <property type="evidence" value="ECO:0007669"/>
    <property type="project" value="InterPro"/>
</dbReference>
<dbReference type="Proteomes" id="UP000585474">
    <property type="component" value="Unassembled WGS sequence"/>
</dbReference>
<dbReference type="PANTHER" id="PTHR10788:SF14">
    <property type="entry name" value="ALPHA,ALPHA-TREHALOSE-PHOSPHATE SYNTHASE [UDP-FORMING] 9-RELATED"/>
    <property type="match status" value="1"/>
</dbReference>
<dbReference type="OrthoDB" id="755951at2759"/>
<protein>
    <submittedName>
        <fullName evidence="3">Trehalose phosphate synthase</fullName>
    </submittedName>
</protein>
<gene>
    <name evidence="3" type="ORF">Acr_19g0007430</name>
</gene>
<dbReference type="PANTHER" id="PTHR10788">
    <property type="entry name" value="TREHALOSE-6-PHOSPHATE SYNTHASE"/>
    <property type="match status" value="1"/>
</dbReference>
<evidence type="ECO:0000256" key="2">
    <source>
        <dbReference type="ARBA" id="ARBA00006330"/>
    </source>
</evidence>
<reference evidence="3 4" key="1">
    <citation type="submission" date="2019-07" db="EMBL/GenBank/DDBJ databases">
        <title>De Novo Assembly of kiwifruit Actinidia rufa.</title>
        <authorList>
            <person name="Sugita-Konishi S."/>
            <person name="Sato K."/>
            <person name="Mori E."/>
            <person name="Abe Y."/>
            <person name="Kisaki G."/>
            <person name="Hamano K."/>
            <person name="Suezawa K."/>
            <person name="Otani M."/>
            <person name="Fukuda T."/>
            <person name="Manabe T."/>
            <person name="Gomi K."/>
            <person name="Tabuchi M."/>
            <person name="Akimitsu K."/>
            <person name="Kataoka I."/>
        </authorList>
    </citation>
    <scope>NUCLEOTIDE SEQUENCE [LARGE SCALE GENOMIC DNA]</scope>
    <source>
        <strain evidence="4">cv. Fuchu</strain>
    </source>
</reference>
<comment type="caution">
    <text evidence="3">The sequence shown here is derived from an EMBL/GenBank/DDBJ whole genome shotgun (WGS) entry which is preliminary data.</text>
</comment>
<dbReference type="InterPro" id="IPR001830">
    <property type="entry name" value="Glyco_trans_20"/>
</dbReference>
<dbReference type="AlphaFoldDB" id="A0A7J0GAG3"/>
<name>A0A7J0GAG3_9ERIC</name>
<dbReference type="InterPro" id="IPR036412">
    <property type="entry name" value="HAD-like_sf"/>
</dbReference>
<dbReference type="Gene3D" id="3.40.50.1000">
    <property type="entry name" value="HAD superfamily/HAD-like"/>
    <property type="match status" value="1"/>
</dbReference>
<dbReference type="InterPro" id="IPR023214">
    <property type="entry name" value="HAD_sf"/>
</dbReference>
<comment type="similarity">
    <text evidence="2">In the C-terminal section; belongs to the trehalose phosphatase family.</text>
</comment>
<dbReference type="EMBL" id="BJWL01000019">
    <property type="protein sequence ID" value="GFZ07806.1"/>
    <property type="molecule type" value="Genomic_DNA"/>
</dbReference>
<comment type="similarity">
    <text evidence="1">In the N-terminal section; belongs to the glycosyltransferase 20 family.</text>
</comment>
<dbReference type="Pfam" id="PF02358">
    <property type="entry name" value="Trehalose_PPase"/>
    <property type="match status" value="1"/>
</dbReference>
<accession>A0A7J0GAG3</accession>
<dbReference type="GO" id="GO:0005829">
    <property type="term" value="C:cytosol"/>
    <property type="evidence" value="ECO:0007669"/>
    <property type="project" value="TreeGrafter"/>
</dbReference>
<sequence length="107" mass="11973">MRLYTESTNGSFIEAKESPLVWHHHDADPSFGPCQAKELLEHLENVLANDPVTIKRGHQIVEVKPQGMSKGLVAEKVLSTMIATLKPPDFVMCIGDDRSEEDILRAY</sequence>